<sequence>MVTYSILLQKKQQHIKHDTKSAIMTCGIPVNNGQICDGCERRPAMGTLEGQFTLPQVLILSTKSYSSRFHELMHEYVKHRALLPIQLVIKAKSSKFFLKTREDADFFRTQTERQRRASETMLGPALHRHQAWATPISKGVGDAGYNFVGTGSCPIYEGDSVASETMLGPALHRHQAWATPIRSKEATPFDKARGGRDDDDIAAKKC</sequence>
<organism evidence="2">
    <name type="scientific">Timema bartmani</name>
    <dbReference type="NCBI Taxonomy" id="61472"/>
    <lineage>
        <taxon>Eukaryota</taxon>
        <taxon>Metazoa</taxon>
        <taxon>Ecdysozoa</taxon>
        <taxon>Arthropoda</taxon>
        <taxon>Hexapoda</taxon>
        <taxon>Insecta</taxon>
        <taxon>Pterygota</taxon>
        <taxon>Neoptera</taxon>
        <taxon>Polyneoptera</taxon>
        <taxon>Phasmatodea</taxon>
        <taxon>Timematodea</taxon>
        <taxon>Timematoidea</taxon>
        <taxon>Timematidae</taxon>
        <taxon>Timema</taxon>
    </lineage>
</organism>
<proteinExistence type="predicted"/>
<name>A0A7R9I1R6_9NEOP</name>
<feature type="region of interest" description="Disordered" evidence="1">
    <location>
        <begin position="182"/>
        <end position="206"/>
    </location>
</feature>
<evidence type="ECO:0000256" key="1">
    <source>
        <dbReference type="SAM" id="MobiDB-lite"/>
    </source>
</evidence>
<gene>
    <name evidence="2" type="ORF">TBIB3V08_LOCUS6587</name>
</gene>
<evidence type="ECO:0000313" key="2">
    <source>
        <dbReference type="EMBL" id="CAD7444204.1"/>
    </source>
</evidence>
<protein>
    <submittedName>
        <fullName evidence="2">Uncharacterized protein</fullName>
    </submittedName>
</protein>
<dbReference type="EMBL" id="OD566543">
    <property type="protein sequence ID" value="CAD7444204.1"/>
    <property type="molecule type" value="Genomic_DNA"/>
</dbReference>
<dbReference type="AlphaFoldDB" id="A0A7R9I1R6"/>
<reference evidence="2" key="1">
    <citation type="submission" date="2020-11" db="EMBL/GenBank/DDBJ databases">
        <authorList>
            <person name="Tran Van P."/>
        </authorList>
    </citation>
    <scope>NUCLEOTIDE SEQUENCE</scope>
</reference>
<accession>A0A7R9I1R6</accession>